<dbReference type="Proteomes" id="UP000045824">
    <property type="component" value="Unassembled WGS sequence"/>
</dbReference>
<accession>A0A0T9KS89</accession>
<evidence type="ECO:0000313" key="2">
    <source>
        <dbReference type="Proteomes" id="UP000045824"/>
    </source>
</evidence>
<proteinExistence type="predicted"/>
<protein>
    <submittedName>
        <fullName evidence="1">Integrase</fullName>
    </submittedName>
</protein>
<sequence>MDMKLEIPSEVGWNGNPQIGKEFTRKLLGHKSEKMTDKYLDTRGKEYVML</sequence>
<evidence type="ECO:0000313" key="1">
    <source>
        <dbReference type="EMBL" id="CNE24959.1"/>
    </source>
</evidence>
<reference evidence="1 2" key="1">
    <citation type="submission" date="2015-03" db="EMBL/GenBank/DDBJ databases">
        <authorList>
            <person name="Murphy D."/>
        </authorList>
    </citation>
    <scope>NUCLEOTIDE SEQUENCE [LARGE SCALE GENOMIC DNA]</scope>
    <source>
        <strain evidence="1 2">FCF326</strain>
    </source>
</reference>
<organism evidence="1 2">
    <name type="scientific">Yersinia kristensenii</name>
    <dbReference type="NCBI Taxonomy" id="28152"/>
    <lineage>
        <taxon>Bacteria</taxon>
        <taxon>Pseudomonadati</taxon>
        <taxon>Pseudomonadota</taxon>
        <taxon>Gammaproteobacteria</taxon>
        <taxon>Enterobacterales</taxon>
        <taxon>Yersiniaceae</taxon>
        <taxon>Yersinia</taxon>
    </lineage>
</organism>
<dbReference type="EMBL" id="CPYI01000002">
    <property type="protein sequence ID" value="CNE24959.1"/>
    <property type="molecule type" value="Genomic_DNA"/>
</dbReference>
<name>A0A0T9KS89_YERKR</name>
<dbReference type="AlphaFoldDB" id="A0A0T9KS89"/>
<dbReference type="RefSeq" id="WP_221928094.1">
    <property type="nucleotide sequence ID" value="NZ_CAWMAB010000002.1"/>
</dbReference>
<gene>
    <name evidence="1" type="primary">int_1</name>
    <name evidence="1" type="ORF">ERS008491_00792</name>
</gene>